<dbReference type="Proteomes" id="UP001597641">
    <property type="component" value="Unassembled WGS sequence"/>
</dbReference>
<reference evidence="2" key="1">
    <citation type="journal article" date="2019" name="Int. J. Syst. Evol. Microbiol.">
        <title>The Global Catalogue of Microorganisms (GCM) 10K type strain sequencing project: providing services to taxonomists for standard genome sequencing and annotation.</title>
        <authorList>
            <consortium name="The Broad Institute Genomics Platform"/>
            <consortium name="The Broad Institute Genome Sequencing Center for Infectious Disease"/>
            <person name="Wu L."/>
            <person name="Ma J."/>
        </authorList>
    </citation>
    <scope>NUCLEOTIDE SEQUENCE [LARGE SCALE GENOMIC DNA]</scope>
    <source>
        <strain evidence="2">KCTC 23984</strain>
    </source>
</reference>
<organism evidence="1 2">
    <name type="scientific">Pontibacter toksunensis</name>
    <dbReference type="NCBI Taxonomy" id="1332631"/>
    <lineage>
        <taxon>Bacteria</taxon>
        <taxon>Pseudomonadati</taxon>
        <taxon>Bacteroidota</taxon>
        <taxon>Cytophagia</taxon>
        <taxon>Cytophagales</taxon>
        <taxon>Hymenobacteraceae</taxon>
        <taxon>Pontibacter</taxon>
    </lineage>
</organism>
<name>A0ABW6BUA2_9BACT</name>
<sequence length="99" mass="11838">MIHNILQNSEKDCSEWLDYDGLPPEQEADLFILFHYETVNESICTYEKANKYFKPGSDSLAYFILSLEENTCWFDYTQIQQVMNEINLYLEQLKILRKL</sequence>
<proteinExistence type="predicted"/>
<gene>
    <name evidence="1" type="ORF">ACFS7Z_08670</name>
</gene>
<evidence type="ECO:0000313" key="2">
    <source>
        <dbReference type="Proteomes" id="UP001597641"/>
    </source>
</evidence>
<dbReference type="EMBL" id="JBHUOX010000005">
    <property type="protein sequence ID" value="MFD3000429.1"/>
    <property type="molecule type" value="Genomic_DNA"/>
</dbReference>
<evidence type="ECO:0000313" key="1">
    <source>
        <dbReference type="EMBL" id="MFD3000429.1"/>
    </source>
</evidence>
<comment type="caution">
    <text evidence="1">The sequence shown here is derived from an EMBL/GenBank/DDBJ whole genome shotgun (WGS) entry which is preliminary data.</text>
</comment>
<dbReference type="RefSeq" id="WP_377483430.1">
    <property type="nucleotide sequence ID" value="NZ_JBHUOX010000005.1"/>
</dbReference>
<accession>A0ABW6BUA2</accession>
<protein>
    <submittedName>
        <fullName evidence="1">Uncharacterized protein</fullName>
    </submittedName>
</protein>
<keyword evidence="2" id="KW-1185">Reference proteome</keyword>